<proteinExistence type="predicted"/>
<gene>
    <name evidence="2" type="ORF">KC01_LOCUS26806</name>
</gene>
<dbReference type="EMBL" id="OZ035844">
    <property type="protein sequence ID" value="CAL1598420.1"/>
    <property type="molecule type" value="Genomic_DNA"/>
</dbReference>
<feature type="region of interest" description="Disordered" evidence="1">
    <location>
        <begin position="1"/>
        <end position="77"/>
    </location>
</feature>
<keyword evidence="3" id="KW-1185">Reference proteome</keyword>
<dbReference type="Proteomes" id="UP001497482">
    <property type="component" value="Chromosome 22"/>
</dbReference>
<name>A0AAV2LB46_KNICA</name>
<protein>
    <submittedName>
        <fullName evidence="2">Uncharacterized protein</fullName>
    </submittedName>
</protein>
<organism evidence="2 3">
    <name type="scientific">Knipowitschia caucasica</name>
    <name type="common">Caucasian dwarf goby</name>
    <name type="synonym">Pomatoschistus caucasicus</name>
    <dbReference type="NCBI Taxonomy" id="637954"/>
    <lineage>
        <taxon>Eukaryota</taxon>
        <taxon>Metazoa</taxon>
        <taxon>Chordata</taxon>
        <taxon>Craniata</taxon>
        <taxon>Vertebrata</taxon>
        <taxon>Euteleostomi</taxon>
        <taxon>Actinopterygii</taxon>
        <taxon>Neopterygii</taxon>
        <taxon>Teleostei</taxon>
        <taxon>Neoteleostei</taxon>
        <taxon>Acanthomorphata</taxon>
        <taxon>Gobiaria</taxon>
        <taxon>Gobiiformes</taxon>
        <taxon>Gobioidei</taxon>
        <taxon>Gobiidae</taxon>
        <taxon>Gobiinae</taxon>
        <taxon>Knipowitschia</taxon>
    </lineage>
</organism>
<evidence type="ECO:0000313" key="2">
    <source>
        <dbReference type="EMBL" id="CAL1598420.1"/>
    </source>
</evidence>
<feature type="compositionally biased region" description="Basic and acidic residues" evidence="1">
    <location>
        <begin position="1"/>
        <end position="10"/>
    </location>
</feature>
<accession>A0AAV2LB46</accession>
<dbReference type="AlphaFoldDB" id="A0AAV2LB46"/>
<evidence type="ECO:0000256" key="1">
    <source>
        <dbReference type="SAM" id="MobiDB-lite"/>
    </source>
</evidence>
<sequence>MSGERREEKQPTAPYSSPQGSFTEHQEEAEDEHVWTEHAQSPVFTWKCSRSEMETALGDQQQQQQQQQQEEEEDVGAEGAMLWSLQEALERQTLQIGASACGATAVVDVLKALDIHVAPEDVERCVRTRQRRNEAPLPDYLLSRSQAGATHAQLISGAEAASEGRVVGRFFHMFPARRVALLRWLCRWLRRGAVPVATMNMQRAVPEGEEVPDAWHHQLVFGVALDANAVFMTNPLDVERQSDMLERLCSDSVLLVRRKDVLQRLSPGCSLSELSQDPDPRWTSLDVLGQVKRMVEEQEQVSPSHIVIPAAYKSGITLFALRHSPTGQELLDSPELPLL</sequence>
<evidence type="ECO:0000313" key="3">
    <source>
        <dbReference type="Proteomes" id="UP001497482"/>
    </source>
</evidence>
<feature type="compositionally biased region" description="Polar residues" evidence="1">
    <location>
        <begin position="13"/>
        <end position="23"/>
    </location>
</feature>
<reference evidence="2 3" key="1">
    <citation type="submission" date="2024-04" db="EMBL/GenBank/DDBJ databases">
        <authorList>
            <person name="Waldvogel A.-M."/>
            <person name="Schoenle A."/>
        </authorList>
    </citation>
    <scope>NUCLEOTIDE SEQUENCE [LARGE SCALE GENOMIC DNA]</scope>
</reference>